<sequence>MELFDMLTLPEKEELLKELRKPTDLERKEPKKTKLEEAWHDTQRNIKKVNFYDYIDDQLEITLIWDICEDLIKPSRLLSSDSGSAKETRPRFSYICSGMHRRPETR</sequence>
<name>A0A9J6QU34_9FIRM</name>
<protein>
    <submittedName>
        <fullName evidence="1">Uncharacterized protein</fullName>
    </submittedName>
</protein>
<evidence type="ECO:0000313" key="2">
    <source>
        <dbReference type="Proteomes" id="UP001065549"/>
    </source>
</evidence>
<comment type="caution">
    <text evidence="1">The sequence shown here is derived from an EMBL/GenBank/DDBJ whole genome shotgun (WGS) entry which is preliminary data.</text>
</comment>
<reference evidence="1" key="1">
    <citation type="submission" date="2022-09" db="EMBL/GenBank/DDBJ databases">
        <title>Culturomic study of gut microbiota in children with autism spectrum disorder.</title>
        <authorList>
            <person name="Efimov B.A."/>
            <person name="Chaplin A.V."/>
            <person name="Sokolova S.R."/>
            <person name="Pikina A.P."/>
            <person name="Korzhanova M."/>
            <person name="Belova V."/>
            <person name="Korostin D."/>
        </authorList>
    </citation>
    <scope>NUCLEOTIDE SEQUENCE</scope>
    <source>
        <strain evidence="1">ASD5510</strain>
    </source>
</reference>
<dbReference type="Proteomes" id="UP001065549">
    <property type="component" value="Unassembled WGS sequence"/>
</dbReference>
<proteinExistence type="predicted"/>
<organism evidence="1 2">
    <name type="scientific">Hominibacterium faecale</name>
    <dbReference type="NCBI Taxonomy" id="2839743"/>
    <lineage>
        <taxon>Bacteria</taxon>
        <taxon>Bacillati</taxon>
        <taxon>Bacillota</taxon>
        <taxon>Clostridia</taxon>
        <taxon>Peptostreptococcales</taxon>
        <taxon>Anaerovoracaceae</taxon>
        <taxon>Hominibacterium</taxon>
    </lineage>
</organism>
<dbReference type="AlphaFoldDB" id="A0A9J6QU34"/>
<dbReference type="EMBL" id="JAOSHN010000006">
    <property type="protein sequence ID" value="MCU7379701.1"/>
    <property type="molecule type" value="Genomic_DNA"/>
</dbReference>
<evidence type="ECO:0000313" key="1">
    <source>
        <dbReference type="EMBL" id="MCU7379701.1"/>
    </source>
</evidence>
<keyword evidence="2" id="KW-1185">Reference proteome</keyword>
<gene>
    <name evidence="1" type="ORF">OBO34_15250</name>
</gene>
<accession>A0A9J6QU34</accession>
<dbReference type="RefSeq" id="WP_253020893.1">
    <property type="nucleotide sequence ID" value="NZ_JAOSHN010000006.1"/>
</dbReference>